<feature type="region of interest" description="Disordered" evidence="1">
    <location>
        <begin position="1"/>
        <end position="41"/>
    </location>
</feature>
<dbReference type="Proteomes" id="UP000316726">
    <property type="component" value="Chromosome 4"/>
</dbReference>
<evidence type="ECO:0000313" key="3">
    <source>
        <dbReference type="Proteomes" id="UP000316726"/>
    </source>
</evidence>
<evidence type="ECO:0000313" key="2">
    <source>
        <dbReference type="EMBL" id="QDZ20441.1"/>
    </source>
</evidence>
<protein>
    <submittedName>
        <fullName evidence="2">Uncharacterized protein</fullName>
    </submittedName>
</protein>
<dbReference type="EMBL" id="CP031037">
    <property type="protein sequence ID" value="QDZ20441.1"/>
    <property type="molecule type" value="Genomic_DNA"/>
</dbReference>
<name>A0A5B8MJI6_9CHLO</name>
<evidence type="ECO:0000256" key="1">
    <source>
        <dbReference type="SAM" id="MobiDB-lite"/>
    </source>
</evidence>
<keyword evidence="3" id="KW-1185">Reference proteome</keyword>
<gene>
    <name evidence="2" type="ORF">A3770_04p29590</name>
</gene>
<dbReference type="Pfam" id="PF15043">
    <property type="entry name" value="CNRIP1"/>
    <property type="match status" value="1"/>
</dbReference>
<organism evidence="2 3">
    <name type="scientific">Chloropicon primus</name>
    <dbReference type="NCBI Taxonomy" id="1764295"/>
    <lineage>
        <taxon>Eukaryota</taxon>
        <taxon>Viridiplantae</taxon>
        <taxon>Chlorophyta</taxon>
        <taxon>Chloropicophyceae</taxon>
        <taxon>Chloropicales</taxon>
        <taxon>Chloropicaceae</taxon>
        <taxon>Chloropicon</taxon>
    </lineage>
</organism>
<reference evidence="2 3" key="1">
    <citation type="submission" date="2018-07" db="EMBL/GenBank/DDBJ databases">
        <title>The complete nuclear genome of the prasinophyte Chloropicon primus (CCMP1205).</title>
        <authorList>
            <person name="Pombert J.-F."/>
            <person name="Otis C."/>
            <person name="Turmel M."/>
            <person name="Lemieux C."/>
        </authorList>
    </citation>
    <scope>NUCLEOTIDE SEQUENCE [LARGE SCALE GENOMIC DNA]</scope>
    <source>
        <strain evidence="2 3">CCMP1205</strain>
    </source>
</reference>
<sequence length="228" mass="25821">MTADKSSPKRAQRSSTFVKTQKRKTRTRSDRSSAFLSEKTSQNADVVLRINETEGEGAYAYYKDEGERYVGKKDFLDGLSTTGESPAKGTVKFVSGKRYAFSLALPSSVQIKELNDQGDKEVQVLKDDEEEAESVRVTTHDKSGRQCFEWTNTMEPCSNGQRQILRLSLVTEEKLKLTIPLMVKTYKVDAKGTKNGKPLLYVNYKFKPAMNMKYDLERTKFERALALA</sequence>
<dbReference type="AlphaFoldDB" id="A0A5B8MJI6"/>
<proteinExistence type="predicted"/>
<accession>A0A5B8MJI6</accession>
<dbReference type="InterPro" id="IPR029204">
    <property type="entry name" value="CNRIP1"/>
</dbReference>